<keyword evidence="5 7" id="KW-1133">Transmembrane helix</keyword>
<dbReference type="InterPro" id="IPR045621">
    <property type="entry name" value="BPD_transp_1_N"/>
</dbReference>
<dbReference type="PROSITE" id="PS50928">
    <property type="entry name" value="ABC_TM1"/>
    <property type="match status" value="1"/>
</dbReference>
<evidence type="ECO:0000313" key="10">
    <source>
        <dbReference type="Proteomes" id="UP001143463"/>
    </source>
</evidence>
<dbReference type="PANTHER" id="PTHR43163:SF3">
    <property type="entry name" value="PEPTIDE ABC TRANSPORTER PERMEASE PROTEIN"/>
    <property type="match status" value="1"/>
</dbReference>
<evidence type="ECO:0000259" key="8">
    <source>
        <dbReference type="PROSITE" id="PS50928"/>
    </source>
</evidence>
<feature type="transmembrane region" description="Helical" evidence="7">
    <location>
        <begin position="231"/>
        <end position="258"/>
    </location>
</feature>
<feature type="transmembrane region" description="Helical" evidence="7">
    <location>
        <begin position="278"/>
        <end position="304"/>
    </location>
</feature>
<evidence type="ECO:0000256" key="6">
    <source>
        <dbReference type="ARBA" id="ARBA00023136"/>
    </source>
</evidence>
<accession>A0A9W6NWU0</accession>
<comment type="subcellular location">
    <subcellularLocation>
        <location evidence="1 7">Cell membrane</location>
        <topology evidence="1 7">Multi-pass membrane protein</topology>
    </subcellularLocation>
</comment>
<evidence type="ECO:0000256" key="7">
    <source>
        <dbReference type="RuleBase" id="RU363032"/>
    </source>
</evidence>
<feature type="domain" description="ABC transmembrane type-1" evidence="8">
    <location>
        <begin position="100"/>
        <end position="297"/>
    </location>
</feature>
<keyword evidence="2 7" id="KW-0813">Transport</keyword>
<comment type="caution">
    <text evidence="9">The sequence shown here is derived from an EMBL/GenBank/DDBJ whole genome shotgun (WGS) entry which is preliminary data.</text>
</comment>
<dbReference type="Proteomes" id="UP001143463">
    <property type="component" value="Unassembled WGS sequence"/>
</dbReference>
<feature type="transmembrane region" description="Helical" evidence="7">
    <location>
        <begin position="105"/>
        <end position="125"/>
    </location>
</feature>
<dbReference type="GO" id="GO:0055085">
    <property type="term" value="P:transmembrane transport"/>
    <property type="evidence" value="ECO:0007669"/>
    <property type="project" value="InterPro"/>
</dbReference>
<evidence type="ECO:0000313" key="9">
    <source>
        <dbReference type="EMBL" id="GLL12209.1"/>
    </source>
</evidence>
<dbReference type="Pfam" id="PF00528">
    <property type="entry name" value="BPD_transp_1"/>
    <property type="match status" value="1"/>
</dbReference>
<dbReference type="CDD" id="cd06261">
    <property type="entry name" value="TM_PBP2"/>
    <property type="match status" value="1"/>
</dbReference>
<dbReference type="Gene3D" id="1.10.3720.10">
    <property type="entry name" value="MetI-like"/>
    <property type="match status" value="1"/>
</dbReference>
<dbReference type="PANTHER" id="PTHR43163">
    <property type="entry name" value="DIPEPTIDE TRANSPORT SYSTEM PERMEASE PROTEIN DPPB-RELATED"/>
    <property type="match status" value="1"/>
</dbReference>
<protein>
    <submittedName>
        <fullName evidence="9">Glutathione ABC transporter permease</fullName>
    </submittedName>
</protein>
<organism evidence="9 10">
    <name type="scientific">Pseudonocardia halophobica</name>
    <dbReference type="NCBI Taxonomy" id="29401"/>
    <lineage>
        <taxon>Bacteria</taxon>
        <taxon>Bacillati</taxon>
        <taxon>Actinomycetota</taxon>
        <taxon>Actinomycetes</taxon>
        <taxon>Pseudonocardiales</taxon>
        <taxon>Pseudonocardiaceae</taxon>
        <taxon>Pseudonocardia</taxon>
    </lineage>
</organism>
<proteinExistence type="inferred from homology"/>
<feature type="transmembrane region" description="Helical" evidence="7">
    <location>
        <begin position="137"/>
        <end position="166"/>
    </location>
</feature>
<sequence length="315" mass="32014">MLGPLLRRLLPLPLVLLAASVVAFALPRMIGGDVTRAVLRARVASDAPGPEVTARVTAELGLDGPVVGQYVRWLGAVLRGDLGIGFVARTPVIDQLGSALGVSGLLTGAALGLAAVLGIPAGVLAARCPGGLLDRGLSAAGVAGIAVPEFVLAPWLVLVFAVGAGVLPAIGWGGPQHLVLPVLTLAAYPAALAAQLVRAETIDVLGRDHVRLARAKGLPERRVLWRHAARLALTSVTSLSGMFVAGLLGGAVVVETVFGIPGVGRLLLDAVLARDLPVVQAGTLVLVAVAMVAGMVAEVVQLALDPVAHDREADR</sequence>
<name>A0A9W6NWU0_9PSEU</name>
<gene>
    <name evidence="9" type="ORF">GCM10017577_33500</name>
</gene>
<dbReference type="InterPro" id="IPR035906">
    <property type="entry name" value="MetI-like_sf"/>
</dbReference>
<evidence type="ECO:0000256" key="2">
    <source>
        <dbReference type="ARBA" id="ARBA00022448"/>
    </source>
</evidence>
<dbReference type="AlphaFoldDB" id="A0A9W6NWU0"/>
<evidence type="ECO:0000256" key="3">
    <source>
        <dbReference type="ARBA" id="ARBA00022475"/>
    </source>
</evidence>
<dbReference type="Pfam" id="PF19300">
    <property type="entry name" value="BPD_transp_1_N"/>
    <property type="match status" value="1"/>
</dbReference>
<dbReference type="SUPFAM" id="SSF161098">
    <property type="entry name" value="MetI-like"/>
    <property type="match status" value="1"/>
</dbReference>
<evidence type="ECO:0000256" key="1">
    <source>
        <dbReference type="ARBA" id="ARBA00004651"/>
    </source>
</evidence>
<evidence type="ECO:0000256" key="4">
    <source>
        <dbReference type="ARBA" id="ARBA00022692"/>
    </source>
</evidence>
<reference evidence="9" key="2">
    <citation type="submission" date="2023-01" db="EMBL/GenBank/DDBJ databases">
        <authorList>
            <person name="Sun Q."/>
            <person name="Evtushenko L."/>
        </authorList>
    </citation>
    <scope>NUCLEOTIDE SEQUENCE</scope>
    <source>
        <strain evidence="9">VKM Ac-1069</strain>
    </source>
</reference>
<reference evidence="9" key="1">
    <citation type="journal article" date="2014" name="Int. J. Syst. Evol. Microbiol.">
        <title>Complete genome sequence of Corynebacterium casei LMG S-19264T (=DSM 44701T), isolated from a smear-ripened cheese.</title>
        <authorList>
            <consortium name="US DOE Joint Genome Institute (JGI-PGF)"/>
            <person name="Walter F."/>
            <person name="Albersmeier A."/>
            <person name="Kalinowski J."/>
            <person name="Ruckert C."/>
        </authorList>
    </citation>
    <scope>NUCLEOTIDE SEQUENCE</scope>
    <source>
        <strain evidence="9">VKM Ac-1069</strain>
    </source>
</reference>
<evidence type="ECO:0000256" key="5">
    <source>
        <dbReference type="ARBA" id="ARBA00022989"/>
    </source>
</evidence>
<dbReference type="RefSeq" id="WP_037045901.1">
    <property type="nucleotide sequence ID" value="NZ_BAAAUZ010000020.1"/>
</dbReference>
<keyword evidence="6 7" id="KW-0472">Membrane</keyword>
<keyword evidence="10" id="KW-1185">Reference proteome</keyword>
<dbReference type="EMBL" id="BSFQ01000012">
    <property type="protein sequence ID" value="GLL12209.1"/>
    <property type="molecule type" value="Genomic_DNA"/>
</dbReference>
<keyword evidence="3" id="KW-1003">Cell membrane</keyword>
<dbReference type="InterPro" id="IPR000515">
    <property type="entry name" value="MetI-like"/>
</dbReference>
<dbReference type="GO" id="GO:0005886">
    <property type="term" value="C:plasma membrane"/>
    <property type="evidence" value="ECO:0007669"/>
    <property type="project" value="UniProtKB-SubCell"/>
</dbReference>
<comment type="similarity">
    <text evidence="7">Belongs to the binding-protein-dependent transport system permease family.</text>
</comment>
<keyword evidence="4 7" id="KW-0812">Transmembrane</keyword>